<dbReference type="InterPro" id="IPR036986">
    <property type="entry name" value="S4_RNA-bd_sf"/>
</dbReference>
<evidence type="ECO:0000256" key="5">
    <source>
        <dbReference type="PROSITE-ProRule" id="PRU00182"/>
    </source>
</evidence>
<feature type="domain" description="RNA-binding S4" evidence="7">
    <location>
        <begin position="2"/>
        <end position="64"/>
    </location>
</feature>
<dbReference type="Proteomes" id="UP001549366">
    <property type="component" value="Unassembled WGS sequence"/>
</dbReference>
<comment type="catalytic activity">
    <reaction evidence="4">
        <text>uridine(2604) in 23S rRNA = pseudouridine(2604) in 23S rRNA</text>
        <dbReference type="Rhea" id="RHEA:38875"/>
        <dbReference type="Rhea" id="RHEA-COMP:10093"/>
        <dbReference type="Rhea" id="RHEA-COMP:10094"/>
        <dbReference type="ChEBI" id="CHEBI:65314"/>
        <dbReference type="ChEBI" id="CHEBI:65315"/>
        <dbReference type="EC" id="5.4.99.21"/>
    </reaction>
</comment>
<dbReference type="InterPro" id="IPR020094">
    <property type="entry name" value="TruA/RsuA/RluB/E/F_N"/>
</dbReference>
<protein>
    <recommendedName>
        <fullName evidence="6">Pseudouridine synthase</fullName>
        <ecNumber evidence="6">5.4.99.-</ecNumber>
    </recommendedName>
</protein>
<dbReference type="PROSITE" id="PS01149">
    <property type="entry name" value="PSI_RSU"/>
    <property type="match status" value="1"/>
</dbReference>
<proteinExistence type="inferred from homology"/>
<evidence type="ECO:0000259" key="7">
    <source>
        <dbReference type="SMART" id="SM00363"/>
    </source>
</evidence>
<dbReference type="InterPro" id="IPR002942">
    <property type="entry name" value="S4_RNA-bd"/>
</dbReference>
<dbReference type="InterPro" id="IPR050343">
    <property type="entry name" value="RsuA_PseudoU_synthase"/>
</dbReference>
<dbReference type="InterPro" id="IPR020103">
    <property type="entry name" value="PsdUridine_synth_cat_dom_sf"/>
</dbReference>
<dbReference type="SMART" id="SM00363">
    <property type="entry name" value="S4"/>
    <property type="match status" value="1"/>
</dbReference>
<dbReference type="Pfam" id="PF01479">
    <property type="entry name" value="S4"/>
    <property type="match status" value="1"/>
</dbReference>
<dbReference type="PANTHER" id="PTHR47683">
    <property type="entry name" value="PSEUDOURIDINE SYNTHASE FAMILY PROTEIN-RELATED"/>
    <property type="match status" value="1"/>
</dbReference>
<evidence type="ECO:0000256" key="6">
    <source>
        <dbReference type="RuleBase" id="RU003887"/>
    </source>
</evidence>
<dbReference type="Gene3D" id="3.30.70.580">
    <property type="entry name" value="Pseudouridine synthase I, catalytic domain, N-terminal subdomain"/>
    <property type="match status" value="1"/>
</dbReference>
<dbReference type="InterPro" id="IPR000748">
    <property type="entry name" value="PsdUridine_synth_RsuA/RluB/E/F"/>
</dbReference>
<dbReference type="SUPFAM" id="SSF55174">
    <property type="entry name" value="Alpha-L RNA-binding motif"/>
    <property type="match status" value="1"/>
</dbReference>
<dbReference type="InterPro" id="IPR006145">
    <property type="entry name" value="PsdUridine_synth_RsuA/RluA"/>
</dbReference>
<dbReference type="RefSeq" id="WP_354009801.1">
    <property type="nucleotide sequence ID" value="NZ_JBEWTA010000001.1"/>
</dbReference>
<dbReference type="InterPro" id="IPR042092">
    <property type="entry name" value="PsdUridine_s_RsuA/RluB/E/F_cat"/>
</dbReference>
<gene>
    <name evidence="8" type="ORF">V5J35_000558</name>
</gene>
<accession>A0ABV2SC79</accession>
<dbReference type="SUPFAM" id="SSF55120">
    <property type="entry name" value="Pseudouridine synthase"/>
    <property type="match status" value="1"/>
</dbReference>
<dbReference type="NCBIfam" id="TIGR00093">
    <property type="entry name" value="pseudouridine synthase"/>
    <property type="match status" value="1"/>
</dbReference>
<dbReference type="GO" id="GO:0160136">
    <property type="term" value="F:16S rRNA pseudouridine(516) synthase activity"/>
    <property type="evidence" value="ECO:0007669"/>
    <property type="project" value="UniProtKB-EC"/>
</dbReference>
<dbReference type="Gene3D" id="3.10.290.10">
    <property type="entry name" value="RNA-binding S4 domain"/>
    <property type="match status" value="1"/>
</dbReference>
<reference evidence="8 9" key="1">
    <citation type="submission" date="2024-06" db="EMBL/GenBank/DDBJ databases">
        <title>Genomic Encyclopedia of Type Strains, Phase V (KMG-V): Genome sequencing to study the core and pangenomes of soil and plant-associated prokaryotes.</title>
        <authorList>
            <person name="Whitman W."/>
        </authorList>
    </citation>
    <scope>NUCLEOTIDE SEQUENCE [LARGE SCALE GENOMIC DNA]</scope>
    <source>
        <strain evidence="8 9">NE40</strain>
    </source>
</reference>
<keyword evidence="2 6" id="KW-0413">Isomerase</keyword>
<evidence type="ECO:0000256" key="3">
    <source>
        <dbReference type="ARBA" id="ARBA00036390"/>
    </source>
</evidence>
<dbReference type="PROSITE" id="PS50889">
    <property type="entry name" value="S4"/>
    <property type="match status" value="1"/>
</dbReference>
<comment type="catalytic activity">
    <reaction evidence="3">
        <text>uridine(35) in tRNA(Tyr) = pseudouridine(35) in tRNA(Tyr)</text>
        <dbReference type="Rhea" id="RHEA:60556"/>
        <dbReference type="Rhea" id="RHEA-COMP:15607"/>
        <dbReference type="Rhea" id="RHEA-COMP:15608"/>
        <dbReference type="ChEBI" id="CHEBI:65314"/>
        <dbReference type="ChEBI" id="CHEBI:65315"/>
    </reaction>
</comment>
<keyword evidence="5" id="KW-0694">RNA-binding</keyword>
<keyword evidence="9" id="KW-1185">Reference proteome</keyword>
<evidence type="ECO:0000256" key="2">
    <source>
        <dbReference type="ARBA" id="ARBA00023235"/>
    </source>
</evidence>
<evidence type="ECO:0000256" key="1">
    <source>
        <dbReference type="ARBA" id="ARBA00008348"/>
    </source>
</evidence>
<dbReference type="PANTHER" id="PTHR47683:SF2">
    <property type="entry name" value="RNA-BINDING S4 DOMAIN-CONTAINING PROTEIN"/>
    <property type="match status" value="1"/>
</dbReference>
<dbReference type="EC" id="5.4.99.-" evidence="6"/>
<name>A0ABV2SC79_9GAMM</name>
<evidence type="ECO:0000313" key="8">
    <source>
        <dbReference type="EMBL" id="MET4755366.1"/>
    </source>
</evidence>
<dbReference type="Gene3D" id="3.30.70.1560">
    <property type="entry name" value="Alpha-L RNA-binding motif"/>
    <property type="match status" value="1"/>
</dbReference>
<evidence type="ECO:0000313" key="9">
    <source>
        <dbReference type="Proteomes" id="UP001549366"/>
    </source>
</evidence>
<evidence type="ECO:0000256" key="4">
    <source>
        <dbReference type="ARBA" id="ARBA00036535"/>
    </source>
</evidence>
<dbReference type="InterPro" id="IPR018496">
    <property type="entry name" value="PsdUridine_synth_RsuA/RluB_CS"/>
</dbReference>
<organism evidence="8 9">
    <name type="scientific">Endozoicomonas lisbonensis</name>
    <dbReference type="NCBI Taxonomy" id="3120522"/>
    <lineage>
        <taxon>Bacteria</taxon>
        <taxon>Pseudomonadati</taxon>
        <taxon>Pseudomonadota</taxon>
        <taxon>Gammaproteobacteria</taxon>
        <taxon>Oceanospirillales</taxon>
        <taxon>Endozoicomonadaceae</taxon>
        <taxon>Endozoicomonas</taxon>
    </lineage>
</organism>
<dbReference type="EMBL" id="JBEWTB010000002">
    <property type="protein sequence ID" value="MET4755366.1"/>
    <property type="molecule type" value="Genomic_DNA"/>
</dbReference>
<sequence>MIRIAKYIADSGLCSRRAACRLIESGQVQLNDRVAIHTDRVSNDDTIVVNGQTISPPAEHRYYLYNKPVGIDCVCNPQDADSIVHQINTPVRVFPVGRLDKDSHGLMLLTNDGELCQRLLHPDYYHEKEYRVTVDKRLTDPFLETMSLGVSYNISGKKVTTLPCQIKRQSDSIFLITLTQGMNRQIRRMCKVLGYRVTGLQRLRMESLQLGDLPFNQLQPLSSDQVLQLKRQTVDLPQRNGMMPNLIFT</sequence>
<dbReference type="Pfam" id="PF00849">
    <property type="entry name" value="PseudoU_synth_2"/>
    <property type="match status" value="1"/>
</dbReference>
<comment type="caution">
    <text evidence="8">The sequence shown here is derived from an EMBL/GenBank/DDBJ whole genome shotgun (WGS) entry which is preliminary data.</text>
</comment>
<comment type="similarity">
    <text evidence="1 6">Belongs to the pseudouridine synthase RsuA family.</text>
</comment>
<dbReference type="CDD" id="cd00165">
    <property type="entry name" value="S4"/>
    <property type="match status" value="1"/>
</dbReference>